<evidence type="ECO:0000256" key="1">
    <source>
        <dbReference type="SAM" id="MobiDB-lite"/>
    </source>
</evidence>
<sequence>MAAENTTIWWQRPVGTAEPRVALAEMTTHTRTKKGDPSVPIPSPVNTQAPRDRHILYQYCSLSPAQSHVLAVRFPYQRKRYPPQIDVSPSRLSLAYIFQVDMGFKADTTPSLSPTVPPPFHPNPRDPPLVRCHRMRGRSLGVIRFLLIVSAELNASAGCCYIH</sequence>
<name>A0AAD9IZT4_9ANNE</name>
<organism evidence="2 3">
    <name type="scientific">Paralvinella palmiformis</name>
    <dbReference type="NCBI Taxonomy" id="53620"/>
    <lineage>
        <taxon>Eukaryota</taxon>
        <taxon>Metazoa</taxon>
        <taxon>Spiralia</taxon>
        <taxon>Lophotrochozoa</taxon>
        <taxon>Annelida</taxon>
        <taxon>Polychaeta</taxon>
        <taxon>Sedentaria</taxon>
        <taxon>Canalipalpata</taxon>
        <taxon>Terebellida</taxon>
        <taxon>Terebelliformia</taxon>
        <taxon>Alvinellidae</taxon>
        <taxon>Paralvinella</taxon>
    </lineage>
</organism>
<accession>A0AAD9IZT4</accession>
<keyword evidence="3" id="KW-1185">Reference proteome</keyword>
<gene>
    <name evidence="2" type="ORF">LSH36_798g00036</name>
</gene>
<evidence type="ECO:0000313" key="2">
    <source>
        <dbReference type="EMBL" id="KAK2143937.1"/>
    </source>
</evidence>
<evidence type="ECO:0000313" key="3">
    <source>
        <dbReference type="Proteomes" id="UP001208570"/>
    </source>
</evidence>
<dbReference type="AlphaFoldDB" id="A0AAD9IZT4"/>
<reference evidence="2" key="1">
    <citation type="journal article" date="2023" name="Mol. Biol. Evol.">
        <title>Third-Generation Sequencing Reveals the Adaptive Role of the Epigenome in Three Deep-Sea Polychaetes.</title>
        <authorList>
            <person name="Perez M."/>
            <person name="Aroh O."/>
            <person name="Sun Y."/>
            <person name="Lan Y."/>
            <person name="Juniper S.K."/>
            <person name="Young C.R."/>
            <person name="Angers B."/>
            <person name="Qian P.Y."/>
        </authorList>
    </citation>
    <scope>NUCLEOTIDE SEQUENCE</scope>
    <source>
        <strain evidence="2">P08H-3</strain>
    </source>
</reference>
<comment type="caution">
    <text evidence="2">The sequence shown here is derived from an EMBL/GenBank/DDBJ whole genome shotgun (WGS) entry which is preliminary data.</text>
</comment>
<proteinExistence type="predicted"/>
<dbReference type="EMBL" id="JAODUP010000798">
    <property type="protein sequence ID" value="KAK2143937.1"/>
    <property type="molecule type" value="Genomic_DNA"/>
</dbReference>
<dbReference type="Proteomes" id="UP001208570">
    <property type="component" value="Unassembled WGS sequence"/>
</dbReference>
<protein>
    <submittedName>
        <fullName evidence="2">Uncharacterized protein</fullName>
    </submittedName>
</protein>
<feature type="region of interest" description="Disordered" evidence="1">
    <location>
        <begin position="28"/>
        <end position="47"/>
    </location>
</feature>